<protein>
    <submittedName>
        <fullName evidence="1">Phage tail protein X</fullName>
    </submittedName>
</protein>
<evidence type="ECO:0000313" key="2">
    <source>
        <dbReference type="Proteomes" id="UP001229244"/>
    </source>
</evidence>
<proteinExistence type="predicted"/>
<organism evidence="1 2">
    <name type="scientific">Amorphus orientalis</name>
    <dbReference type="NCBI Taxonomy" id="649198"/>
    <lineage>
        <taxon>Bacteria</taxon>
        <taxon>Pseudomonadati</taxon>
        <taxon>Pseudomonadota</taxon>
        <taxon>Alphaproteobacteria</taxon>
        <taxon>Hyphomicrobiales</taxon>
        <taxon>Amorphaceae</taxon>
        <taxon>Amorphus</taxon>
    </lineage>
</organism>
<dbReference type="InterPro" id="IPR008861">
    <property type="entry name" value="GpX-like"/>
</dbReference>
<name>A0AAE4ASB9_9HYPH</name>
<dbReference type="RefSeq" id="WP_306884651.1">
    <property type="nucleotide sequence ID" value="NZ_JAUSUL010000001.1"/>
</dbReference>
<reference evidence="1" key="1">
    <citation type="submission" date="2023-07" db="EMBL/GenBank/DDBJ databases">
        <title>Genomic Encyclopedia of Type Strains, Phase IV (KMG-IV): sequencing the most valuable type-strain genomes for metagenomic binning, comparative biology and taxonomic classification.</title>
        <authorList>
            <person name="Goeker M."/>
        </authorList>
    </citation>
    <scope>NUCLEOTIDE SEQUENCE</scope>
    <source>
        <strain evidence="1">DSM 21202</strain>
    </source>
</reference>
<accession>A0AAE4ASB9</accession>
<sequence>MPEERTVRGEGITLDLLLWRRDGVRGRELVEAALDLNPGLADLGAVLPLGTVVFLPDPPAARSAPVPRKVVDLFG</sequence>
<evidence type="ECO:0000313" key="1">
    <source>
        <dbReference type="EMBL" id="MDQ0314865.1"/>
    </source>
</evidence>
<dbReference type="Pfam" id="PF05489">
    <property type="entry name" value="Phage_tail_X"/>
    <property type="match status" value="1"/>
</dbReference>
<comment type="caution">
    <text evidence="1">The sequence shown here is derived from an EMBL/GenBank/DDBJ whole genome shotgun (WGS) entry which is preliminary data.</text>
</comment>
<dbReference type="EMBL" id="JAUSUL010000001">
    <property type="protein sequence ID" value="MDQ0314865.1"/>
    <property type="molecule type" value="Genomic_DNA"/>
</dbReference>
<gene>
    <name evidence="1" type="ORF">J2S73_001302</name>
</gene>
<keyword evidence="2" id="KW-1185">Reference proteome</keyword>
<dbReference type="Proteomes" id="UP001229244">
    <property type="component" value="Unassembled WGS sequence"/>
</dbReference>
<dbReference type="AlphaFoldDB" id="A0AAE4ASB9"/>